<dbReference type="RefSeq" id="XP_024744455.1">
    <property type="nucleotide sequence ID" value="XM_024886272.1"/>
</dbReference>
<accession>A0A2J6TX49</accession>
<dbReference type="InterPro" id="IPR045518">
    <property type="entry name" value="2EXR"/>
</dbReference>
<organism evidence="2 3">
    <name type="scientific">Hyaloscypha bicolor E</name>
    <dbReference type="NCBI Taxonomy" id="1095630"/>
    <lineage>
        <taxon>Eukaryota</taxon>
        <taxon>Fungi</taxon>
        <taxon>Dikarya</taxon>
        <taxon>Ascomycota</taxon>
        <taxon>Pezizomycotina</taxon>
        <taxon>Leotiomycetes</taxon>
        <taxon>Helotiales</taxon>
        <taxon>Hyaloscyphaceae</taxon>
        <taxon>Hyaloscypha</taxon>
        <taxon>Hyaloscypha bicolor</taxon>
    </lineage>
</organism>
<dbReference type="Proteomes" id="UP000235371">
    <property type="component" value="Unassembled WGS sequence"/>
</dbReference>
<dbReference type="Pfam" id="PF20150">
    <property type="entry name" value="2EXR"/>
    <property type="match status" value="1"/>
</dbReference>
<name>A0A2J6TX49_9HELO</name>
<evidence type="ECO:0000313" key="3">
    <source>
        <dbReference type="Proteomes" id="UP000235371"/>
    </source>
</evidence>
<reference evidence="2 3" key="1">
    <citation type="submission" date="2016-04" db="EMBL/GenBank/DDBJ databases">
        <title>A degradative enzymes factory behind the ericoid mycorrhizal symbiosis.</title>
        <authorList>
            <consortium name="DOE Joint Genome Institute"/>
            <person name="Martino E."/>
            <person name="Morin E."/>
            <person name="Grelet G."/>
            <person name="Kuo A."/>
            <person name="Kohler A."/>
            <person name="Daghino S."/>
            <person name="Barry K."/>
            <person name="Choi C."/>
            <person name="Cichocki N."/>
            <person name="Clum A."/>
            <person name="Copeland A."/>
            <person name="Hainaut M."/>
            <person name="Haridas S."/>
            <person name="Labutti K."/>
            <person name="Lindquist E."/>
            <person name="Lipzen A."/>
            <person name="Khouja H.-R."/>
            <person name="Murat C."/>
            <person name="Ohm R."/>
            <person name="Olson A."/>
            <person name="Spatafora J."/>
            <person name="Veneault-Fourrey C."/>
            <person name="Henrissat B."/>
            <person name="Grigoriev I."/>
            <person name="Martin F."/>
            <person name="Perotto S."/>
        </authorList>
    </citation>
    <scope>NUCLEOTIDE SEQUENCE [LARGE SCALE GENOMIC DNA]</scope>
    <source>
        <strain evidence="2 3">E</strain>
    </source>
</reference>
<dbReference type="PANTHER" id="PTHR35910:SF6">
    <property type="entry name" value="2EXR DOMAIN-CONTAINING PROTEIN"/>
    <property type="match status" value="1"/>
</dbReference>
<dbReference type="PANTHER" id="PTHR35910">
    <property type="entry name" value="2EXR DOMAIN-CONTAINING PROTEIN"/>
    <property type="match status" value="1"/>
</dbReference>
<dbReference type="OrthoDB" id="3548337at2759"/>
<feature type="domain" description="2EXR" evidence="1">
    <location>
        <begin position="22"/>
        <end position="111"/>
    </location>
</feature>
<sequence>MPSLPPTQSPPLVSSPAPTATFHKFPKLPPELRLMIWRLIANTPRTITSHAPISPSPSDTLSPTHNARTVPAILSVSQEARFIVLEHYDFFFSPAFLGQLGFYINYAVDTLLIWEDDVIDFFFAGLDASYASSLPDEILELEKKLKFLVFRGYYRAGSLDDFGWVLVRFKALKVLIIEEVVQDIWHNDPNITRVHLECVKQRLDAAWLGKRVPSGGRNSIDRSVTKVDEPIGGNGPKLKALTNDEMLAMYLSQEERT</sequence>
<evidence type="ECO:0000313" key="2">
    <source>
        <dbReference type="EMBL" id="PMD67551.1"/>
    </source>
</evidence>
<evidence type="ECO:0000259" key="1">
    <source>
        <dbReference type="Pfam" id="PF20150"/>
    </source>
</evidence>
<gene>
    <name evidence="2" type="ORF">K444DRAFT_658565</name>
</gene>
<dbReference type="GeneID" id="36594349"/>
<protein>
    <recommendedName>
        <fullName evidence="1">2EXR domain-containing protein</fullName>
    </recommendedName>
</protein>
<dbReference type="InParanoid" id="A0A2J6TX49"/>
<keyword evidence="3" id="KW-1185">Reference proteome</keyword>
<dbReference type="EMBL" id="KZ613740">
    <property type="protein sequence ID" value="PMD67551.1"/>
    <property type="molecule type" value="Genomic_DNA"/>
</dbReference>
<dbReference type="AlphaFoldDB" id="A0A2J6TX49"/>
<proteinExistence type="predicted"/>